<dbReference type="Proteomes" id="UP000077355">
    <property type="component" value="Unassembled WGS sequence"/>
</dbReference>
<dbReference type="SUPFAM" id="SSF52317">
    <property type="entry name" value="Class I glutamine amidotransferase-like"/>
    <property type="match status" value="1"/>
</dbReference>
<dbReference type="PANTHER" id="PTHR40469">
    <property type="entry name" value="SECRETED GLYCOSYL HYDROLASE"/>
    <property type="match status" value="1"/>
</dbReference>
<dbReference type="InterPro" id="IPR029010">
    <property type="entry name" value="ThuA-like"/>
</dbReference>
<dbReference type="Gene3D" id="3.40.50.880">
    <property type="match status" value="1"/>
</dbReference>
<feature type="region of interest" description="Disordered" evidence="1">
    <location>
        <begin position="223"/>
        <end position="245"/>
    </location>
</feature>
<evidence type="ECO:0000256" key="1">
    <source>
        <dbReference type="SAM" id="MobiDB-lite"/>
    </source>
</evidence>
<dbReference type="AlphaFoldDB" id="A0A168MRP8"/>
<evidence type="ECO:0000313" key="4">
    <source>
        <dbReference type="Proteomes" id="UP000077355"/>
    </source>
</evidence>
<gene>
    <name evidence="3" type="ORF">PBAT_13575</name>
</gene>
<organism evidence="3 4">
    <name type="scientific">Paenibacillus antarcticus</name>
    <dbReference type="NCBI Taxonomy" id="253703"/>
    <lineage>
        <taxon>Bacteria</taxon>
        <taxon>Bacillati</taxon>
        <taxon>Bacillota</taxon>
        <taxon>Bacilli</taxon>
        <taxon>Bacillales</taxon>
        <taxon>Paenibacillaceae</taxon>
        <taxon>Paenibacillus</taxon>
    </lineage>
</organism>
<dbReference type="RefSeq" id="WP_068650451.1">
    <property type="nucleotide sequence ID" value="NZ_CP043611.1"/>
</dbReference>
<evidence type="ECO:0000313" key="3">
    <source>
        <dbReference type="EMBL" id="OAB44976.1"/>
    </source>
</evidence>
<keyword evidence="4" id="KW-1185">Reference proteome</keyword>
<dbReference type="InterPro" id="IPR029062">
    <property type="entry name" value="Class_I_gatase-like"/>
</dbReference>
<reference evidence="3 4" key="1">
    <citation type="submission" date="2016-03" db="EMBL/GenBank/DDBJ databases">
        <title>Draft genome sequence of Paenibacillus antarcticus CECT 5836.</title>
        <authorList>
            <person name="Shin S.-K."/>
            <person name="Yi H."/>
        </authorList>
    </citation>
    <scope>NUCLEOTIDE SEQUENCE [LARGE SCALE GENOMIC DNA]</scope>
    <source>
        <strain evidence="3 4">CECT 5836</strain>
    </source>
</reference>
<dbReference type="PANTHER" id="PTHR40469:SF2">
    <property type="entry name" value="GALACTOSE-BINDING DOMAIN-LIKE SUPERFAMILY PROTEIN"/>
    <property type="match status" value="1"/>
</dbReference>
<dbReference type="OrthoDB" id="9785923at2"/>
<sequence>MKKALIVWGGWDGHEPEQVAQLFKVILEKEQFDVEVSDTLEAYSDLEKLLSLDLIVPVWTMGEIRNELADNVLAAVEKGVGIAGCHGGMCDSFRTNVNWQFMTGGQWVSHPGNDGVEYTVHMKYSSGLLLEGIEDFEVKSEQYYLHVDPAVEVLASTIFPVATGPHSTNGTVEMPVVWTKRWGNGRVFYNSLGHHADIIEMPEVTEIMRRGFLWAAEGKLTAEQNNGDSETDQASSYTGMADSNY</sequence>
<dbReference type="Pfam" id="PF06283">
    <property type="entry name" value="ThuA"/>
    <property type="match status" value="1"/>
</dbReference>
<dbReference type="EMBL" id="LVJI01000018">
    <property type="protein sequence ID" value="OAB44976.1"/>
    <property type="molecule type" value="Genomic_DNA"/>
</dbReference>
<comment type="caution">
    <text evidence="3">The sequence shown here is derived from an EMBL/GenBank/DDBJ whole genome shotgun (WGS) entry which is preliminary data.</text>
</comment>
<protein>
    <recommendedName>
        <fullName evidence="2">ThuA-like domain-containing protein</fullName>
    </recommendedName>
</protein>
<feature type="domain" description="ThuA-like" evidence="2">
    <location>
        <begin position="3"/>
        <end position="215"/>
    </location>
</feature>
<evidence type="ECO:0000259" key="2">
    <source>
        <dbReference type="Pfam" id="PF06283"/>
    </source>
</evidence>
<accession>A0A168MRP8</accession>
<proteinExistence type="predicted"/>
<name>A0A168MRP8_9BACL</name>